<protein>
    <recommendedName>
        <fullName evidence="2">Methyltransferase domain-containing protein</fullName>
    </recommendedName>
</protein>
<dbReference type="SUPFAM" id="SSF53335">
    <property type="entry name" value="S-adenosyl-L-methionine-dependent methyltransferases"/>
    <property type="match status" value="1"/>
</dbReference>
<gene>
    <name evidence="1" type="ORF">METZ01_LOCUS196287</name>
</gene>
<evidence type="ECO:0000313" key="1">
    <source>
        <dbReference type="EMBL" id="SVB43433.1"/>
    </source>
</evidence>
<dbReference type="InterPro" id="IPR029063">
    <property type="entry name" value="SAM-dependent_MTases_sf"/>
</dbReference>
<dbReference type="Gene3D" id="3.40.50.150">
    <property type="entry name" value="Vaccinia Virus protein VP39"/>
    <property type="match status" value="1"/>
</dbReference>
<sequence>MEKNEERYVISGPARDTVFHEVLSSFNNKPIKIFQVGAIESFVTAFRIGSGWSDVIFGKYIREHGGTLTVVDIDLDHLANSHLAASNLGYPLRFVLGDAINYINDATLGPEGYDIYYLDGADENQDTKIGGNQQTLEQFKKIENTKSVVIVDDIEIKAVHLIEYLFKRNVPFNTHNVGNGGMITVDMRDSP</sequence>
<dbReference type="AlphaFoldDB" id="A0A382E0H6"/>
<dbReference type="EMBL" id="UINC01041741">
    <property type="protein sequence ID" value="SVB43433.1"/>
    <property type="molecule type" value="Genomic_DNA"/>
</dbReference>
<reference evidence="1" key="1">
    <citation type="submission" date="2018-05" db="EMBL/GenBank/DDBJ databases">
        <authorList>
            <person name="Lanie J.A."/>
            <person name="Ng W.-L."/>
            <person name="Kazmierczak K.M."/>
            <person name="Andrzejewski T.M."/>
            <person name="Davidsen T.M."/>
            <person name="Wayne K.J."/>
            <person name="Tettelin H."/>
            <person name="Glass J.I."/>
            <person name="Rusch D."/>
            <person name="Podicherti R."/>
            <person name="Tsui H.-C.T."/>
            <person name="Winkler M.E."/>
        </authorList>
    </citation>
    <scope>NUCLEOTIDE SEQUENCE</scope>
</reference>
<organism evidence="1">
    <name type="scientific">marine metagenome</name>
    <dbReference type="NCBI Taxonomy" id="408172"/>
    <lineage>
        <taxon>unclassified sequences</taxon>
        <taxon>metagenomes</taxon>
        <taxon>ecological metagenomes</taxon>
    </lineage>
</organism>
<proteinExistence type="predicted"/>
<accession>A0A382E0H6</accession>
<evidence type="ECO:0008006" key="2">
    <source>
        <dbReference type="Google" id="ProtNLM"/>
    </source>
</evidence>
<name>A0A382E0H6_9ZZZZ</name>